<name>A0A820AV36_9BILA</name>
<reference evidence="2" key="1">
    <citation type="submission" date="2021-02" db="EMBL/GenBank/DDBJ databases">
        <authorList>
            <person name="Nowell W R."/>
        </authorList>
    </citation>
    <scope>NUCLEOTIDE SEQUENCE</scope>
</reference>
<evidence type="ECO:0000256" key="1">
    <source>
        <dbReference type="SAM" id="Phobius"/>
    </source>
</evidence>
<feature type="transmembrane region" description="Helical" evidence="1">
    <location>
        <begin position="41"/>
        <end position="59"/>
    </location>
</feature>
<keyword evidence="1" id="KW-0812">Transmembrane</keyword>
<protein>
    <submittedName>
        <fullName evidence="2">Uncharacterized protein</fullName>
    </submittedName>
</protein>
<comment type="caution">
    <text evidence="2">The sequence shown here is derived from an EMBL/GenBank/DDBJ whole genome shotgun (WGS) entry which is preliminary data.</text>
</comment>
<sequence length="231" mass="26338">MNFIAGLRTIKEYLSSLNLFESSAGLTNPNRLRTEIISTRIYIVLANIAVFILLLFTALEHTTQSITIRNPSQDTFERYYSEYSTRLQSKDSTTFQCSCSQVEIPYKTLINISYKLHPVCSSVFISDSWVNLLFSPDMTYYYPFDFRSSGNGQFQLLTSLCLFANQALNNAIDDFLSNFLLTPLTLSLDSFNNQSNASADFLKTSTIYTFRRLLNLVLDTTEMNSLQPAMQ</sequence>
<proteinExistence type="predicted"/>
<evidence type="ECO:0000313" key="3">
    <source>
        <dbReference type="Proteomes" id="UP000663868"/>
    </source>
</evidence>
<feature type="non-terminal residue" evidence="2">
    <location>
        <position position="231"/>
    </location>
</feature>
<gene>
    <name evidence="2" type="ORF">KXQ929_LOCUS39529</name>
</gene>
<organism evidence="2 3">
    <name type="scientific">Adineta steineri</name>
    <dbReference type="NCBI Taxonomy" id="433720"/>
    <lineage>
        <taxon>Eukaryota</taxon>
        <taxon>Metazoa</taxon>
        <taxon>Spiralia</taxon>
        <taxon>Gnathifera</taxon>
        <taxon>Rotifera</taxon>
        <taxon>Eurotatoria</taxon>
        <taxon>Bdelloidea</taxon>
        <taxon>Adinetida</taxon>
        <taxon>Adinetidae</taxon>
        <taxon>Adineta</taxon>
    </lineage>
</organism>
<evidence type="ECO:0000313" key="2">
    <source>
        <dbReference type="EMBL" id="CAF4191089.1"/>
    </source>
</evidence>
<keyword evidence="1" id="KW-0472">Membrane</keyword>
<dbReference type="EMBL" id="CAJOBB010007636">
    <property type="protein sequence ID" value="CAF4191089.1"/>
    <property type="molecule type" value="Genomic_DNA"/>
</dbReference>
<keyword evidence="1" id="KW-1133">Transmembrane helix</keyword>
<accession>A0A820AV36</accession>
<dbReference type="Proteomes" id="UP000663868">
    <property type="component" value="Unassembled WGS sequence"/>
</dbReference>
<dbReference type="AlphaFoldDB" id="A0A820AV36"/>